<feature type="region of interest" description="Disordered" evidence="13">
    <location>
        <begin position="1"/>
        <end position="27"/>
    </location>
</feature>
<dbReference type="InterPro" id="IPR036942">
    <property type="entry name" value="Beta-barrel_TonB_sf"/>
</dbReference>
<keyword evidence="7" id="KW-0406">Ion transport</keyword>
<dbReference type="PANTHER" id="PTHR32552">
    <property type="entry name" value="FERRICHROME IRON RECEPTOR-RELATED"/>
    <property type="match status" value="1"/>
</dbReference>
<keyword evidence="6" id="KW-0408">Iron</keyword>
<dbReference type="SUPFAM" id="SSF56935">
    <property type="entry name" value="Porins"/>
    <property type="match status" value="1"/>
</dbReference>
<accession>A0A845G284</accession>
<keyword evidence="9 11" id="KW-0472">Membrane</keyword>
<evidence type="ECO:0000256" key="6">
    <source>
        <dbReference type="ARBA" id="ARBA00023004"/>
    </source>
</evidence>
<evidence type="ECO:0000256" key="8">
    <source>
        <dbReference type="ARBA" id="ARBA00023077"/>
    </source>
</evidence>
<evidence type="ECO:0000256" key="9">
    <source>
        <dbReference type="ARBA" id="ARBA00023136"/>
    </source>
</evidence>
<keyword evidence="3 11" id="KW-1134">Transmembrane beta strand</keyword>
<evidence type="ECO:0000313" key="17">
    <source>
        <dbReference type="Proteomes" id="UP000470302"/>
    </source>
</evidence>
<dbReference type="Proteomes" id="UP000470302">
    <property type="component" value="Unassembled WGS sequence"/>
</dbReference>
<keyword evidence="4" id="KW-0410">Iron transport</keyword>
<dbReference type="Pfam" id="PF00593">
    <property type="entry name" value="TonB_dep_Rec_b-barrel"/>
    <property type="match status" value="1"/>
</dbReference>
<reference evidence="16 17" key="1">
    <citation type="submission" date="2020-01" db="EMBL/GenBank/DDBJ databases">
        <title>Novel species isolated from a subtropical stream in China.</title>
        <authorList>
            <person name="Lu H."/>
        </authorList>
    </citation>
    <scope>NUCLEOTIDE SEQUENCE [LARGE SCALE GENOMIC DNA]</scope>
    <source>
        <strain evidence="16 17">FT82W</strain>
    </source>
</reference>
<evidence type="ECO:0000259" key="14">
    <source>
        <dbReference type="Pfam" id="PF00593"/>
    </source>
</evidence>
<keyword evidence="2 11" id="KW-0813">Transport</keyword>
<keyword evidence="8 12" id="KW-0798">TonB box</keyword>
<dbReference type="GO" id="GO:0006826">
    <property type="term" value="P:iron ion transport"/>
    <property type="evidence" value="ECO:0007669"/>
    <property type="project" value="UniProtKB-KW"/>
</dbReference>
<evidence type="ECO:0000256" key="3">
    <source>
        <dbReference type="ARBA" id="ARBA00022452"/>
    </source>
</evidence>
<keyword evidence="10 11" id="KW-0998">Cell outer membrane</keyword>
<evidence type="ECO:0000256" key="12">
    <source>
        <dbReference type="RuleBase" id="RU003357"/>
    </source>
</evidence>
<dbReference type="PANTHER" id="PTHR32552:SF81">
    <property type="entry name" value="TONB-DEPENDENT OUTER MEMBRANE RECEPTOR"/>
    <property type="match status" value="1"/>
</dbReference>
<evidence type="ECO:0000256" key="4">
    <source>
        <dbReference type="ARBA" id="ARBA00022496"/>
    </source>
</evidence>
<dbReference type="InterPro" id="IPR012910">
    <property type="entry name" value="Plug_dom"/>
</dbReference>
<evidence type="ECO:0000256" key="2">
    <source>
        <dbReference type="ARBA" id="ARBA00022448"/>
    </source>
</evidence>
<name>A0A845G284_9BURK</name>
<feature type="compositionally biased region" description="Low complexity" evidence="13">
    <location>
        <begin position="1"/>
        <end position="16"/>
    </location>
</feature>
<comment type="similarity">
    <text evidence="11 12">Belongs to the TonB-dependent receptor family.</text>
</comment>
<dbReference type="GO" id="GO:0009279">
    <property type="term" value="C:cell outer membrane"/>
    <property type="evidence" value="ECO:0007669"/>
    <property type="project" value="UniProtKB-SubCell"/>
</dbReference>
<dbReference type="Gene3D" id="2.40.170.20">
    <property type="entry name" value="TonB-dependent receptor, beta-barrel domain"/>
    <property type="match status" value="1"/>
</dbReference>
<dbReference type="InterPro" id="IPR000531">
    <property type="entry name" value="Beta-barrel_TonB"/>
</dbReference>
<protein>
    <submittedName>
        <fullName evidence="16">TonB-dependent receptor</fullName>
    </submittedName>
</protein>
<comment type="subcellular location">
    <subcellularLocation>
        <location evidence="1 11">Cell outer membrane</location>
        <topology evidence="1 11">Multi-pass membrane protein</topology>
    </subcellularLocation>
</comment>
<dbReference type="InterPro" id="IPR039426">
    <property type="entry name" value="TonB-dep_rcpt-like"/>
</dbReference>
<keyword evidence="16" id="KW-0675">Receptor</keyword>
<dbReference type="PROSITE" id="PS52016">
    <property type="entry name" value="TONB_DEPENDENT_REC_3"/>
    <property type="match status" value="1"/>
</dbReference>
<dbReference type="Pfam" id="PF07715">
    <property type="entry name" value="Plug"/>
    <property type="match status" value="1"/>
</dbReference>
<feature type="domain" description="TonB-dependent receptor plug" evidence="15">
    <location>
        <begin position="40"/>
        <end position="152"/>
    </location>
</feature>
<gene>
    <name evidence="16" type="ORF">GTP91_07970</name>
</gene>
<feature type="domain" description="TonB-dependent receptor-like beta-barrel" evidence="14">
    <location>
        <begin position="258"/>
        <end position="684"/>
    </location>
</feature>
<evidence type="ECO:0000256" key="1">
    <source>
        <dbReference type="ARBA" id="ARBA00004571"/>
    </source>
</evidence>
<evidence type="ECO:0000256" key="13">
    <source>
        <dbReference type="SAM" id="MobiDB-lite"/>
    </source>
</evidence>
<evidence type="ECO:0000259" key="15">
    <source>
        <dbReference type="Pfam" id="PF07715"/>
    </source>
</evidence>
<evidence type="ECO:0000256" key="11">
    <source>
        <dbReference type="PROSITE-ProRule" id="PRU01360"/>
    </source>
</evidence>
<evidence type="ECO:0000256" key="7">
    <source>
        <dbReference type="ARBA" id="ARBA00023065"/>
    </source>
</evidence>
<sequence length="723" mass="76486">MAAGAASAQEGAAPAAQPAPPLVQEPQVVTVSANRRREPAREVPMQVNTLSVLQLEQSGAKTLADYLGDQPGVDVKNGGGSGFGSVTLRGVSTGDEVIATVGTYIDDVAYGSSTPFALGSVGALDMGLLDLHHIELLRGPQGTLYGAGAMGGLLKYVTNEPNTSEFSGKLTLGASATRNGKASNTESGVVNIPLKEDVAAMRISAFRDSVGGYIDAAGALPGADINGGTTTGGRVSVLLEPSSRFKLRLTATAQNTKRDSTDYVDYDAASGRPSGAELTRRGALREPYELRVVIAGADLEYDLGWARLNSITSHQHNRTTLQLDYTGIYAPLLSGAGLDLSAVPVHQWTEVRKWTQEFRLTSPAKGRFEWLAGLYYDHQNGSNRQRVDSTLTGGAAGPNLVTADIPSQYRETAAYGDLTWNATPRLAVTGGLRIARNEQQYRQAASGLLLGDGTDLGADSAETSKTYLATVRYALTPASNVYLRAASGYRPGGPNAVVTDFQTGQAAAPQTFSHDSLWSYEAGYKADLLDKTLAVEASVYDIRWDKIQQFFAVNGINVIVNGGKAHINGAELAVKYRPRAPWSVNASLAYVDARLSEDAPGLGADGARLPNSARLSASVGARYNFAIGNRAAYVGLSERYVGERNAGFDANATLPNYKLPAYALTNVQAGIDFGQVQLAMFLNNAFDRRAQLNAGTAFVGYGAPVNLTNARPRTLGLSLTRAF</sequence>
<dbReference type="EMBL" id="WWCW01000018">
    <property type="protein sequence ID" value="MYM87117.1"/>
    <property type="molecule type" value="Genomic_DNA"/>
</dbReference>
<keyword evidence="5 11" id="KW-0812">Transmembrane</keyword>
<evidence type="ECO:0000313" key="16">
    <source>
        <dbReference type="EMBL" id="MYM87117.1"/>
    </source>
</evidence>
<organism evidence="16 17">
    <name type="scientific">Duganella vulcania</name>
    <dbReference type="NCBI Taxonomy" id="2692166"/>
    <lineage>
        <taxon>Bacteria</taxon>
        <taxon>Pseudomonadati</taxon>
        <taxon>Pseudomonadota</taxon>
        <taxon>Betaproteobacteria</taxon>
        <taxon>Burkholderiales</taxon>
        <taxon>Oxalobacteraceae</taxon>
        <taxon>Telluria group</taxon>
        <taxon>Duganella</taxon>
    </lineage>
</organism>
<comment type="caution">
    <text evidence="16">The sequence shown here is derived from an EMBL/GenBank/DDBJ whole genome shotgun (WGS) entry which is preliminary data.</text>
</comment>
<evidence type="ECO:0000256" key="5">
    <source>
        <dbReference type="ARBA" id="ARBA00022692"/>
    </source>
</evidence>
<dbReference type="AlphaFoldDB" id="A0A845G284"/>
<evidence type="ECO:0000256" key="10">
    <source>
        <dbReference type="ARBA" id="ARBA00023237"/>
    </source>
</evidence>
<proteinExistence type="inferred from homology"/>